<feature type="transmembrane region" description="Helical" evidence="1">
    <location>
        <begin position="36"/>
        <end position="56"/>
    </location>
</feature>
<keyword evidence="1" id="KW-1133">Transmembrane helix</keyword>
<keyword evidence="1" id="KW-0472">Membrane</keyword>
<gene>
    <name evidence="2" type="ORF">SDC9_51465</name>
</gene>
<keyword evidence="1" id="KW-0812">Transmembrane</keyword>
<evidence type="ECO:0000256" key="1">
    <source>
        <dbReference type="SAM" id="Phobius"/>
    </source>
</evidence>
<reference evidence="2" key="1">
    <citation type="submission" date="2019-08" db="EMBL/GenBank/DDBJ databases">
        <authorList>
            <person name="Kucharzyk K."/>
            <person name="Murdoch R.W."/>
            <person name="Higgins S."/>
            <person name="Loffler F."/>
        </authorList>
    </citation>
    <scope>NUCLEOTIDE SEQUENCE</scope>
</reference>
<accession>A0A644WNG9</accession>
<sequence>MRKGYRYLLLGFGFFSLILCIWMLPHQSVGSSERTITYVNLVVAVVLIVIGLLFSLRERRNNNDSYDGKGV</sequence>
<name>A0A644WNG9_9ZZZZ</name>
<evidence type="ECO:0000313" key="2">
    <source>
        <dbReference type="EMBL" id="MPM05177.1"/>
    </source>
</evidence>
<protein>
    <submittedName>
        <fullName evidence="2">Uncharacterized protein</fullName>
    </submittedName>
</protein>
<proteinExistence type="predicted"/>
<dbReference type="AlphaFoldDB" id="A0A644WNG9"/>
<organism evidence="2">
    <name type="scientific">bioreactor metagenome</name>
    <dbReference type="NCBI Taxonomy" id="1076179"/>
    <lineage>
        <taxon>unclassified sequences</taxon>
        <taxon>metagenomes</taxon>
        <taxon>ecological metagenomes</taxon>
    </lineage>
</organism>
<comment type="caution">
    <text evidence="2">The sequence shown here is derived from an EMBL/GenBank/DDBJ whole genome shotgun (WGS) entry which is preliminary data.</text>
</comment>
<feature type="transmembrane region" description="Helical" evidence="1">
    <location>
        <begin position="7"/>
        <end position="24"/>
    </location>
</feature>
<dbReference type="EMBL" id="VSSQ01001107">
    <property type="protein sequence ID" value="MPM05177.1"/>
    <property type="molecule type" value="Genomic_DNA"/>
</dbReference>